<evidence type="ECO:0000256" key="10">
    <source>
        <dbReference type="SAM" id="Phobius"/>
    </source>
</evidence>
<keyword evidence="3 10" id="KW-0812">Transmembrane</keyword>
<evidence type="ECO:0000256" key="6">
    <source>
        <dbReference type="ARBA" id="ARBA00023136"/>
    </source>
</evidence>
<evidence type="ECO:0000256" key="7">
    <source>
        <dbReference type="ARBA" id="ARBA00023173"/>
    </source>
</evidence>
<keyword evidence="11" id="KW-0614">Plasmid</keyword>
<dbReference type="AlphaFoldDB" id="A0A6N1XB09"/>
<keyword evidence="4 10" id="KW-1133">Transmembrane helix</keyword>
<feature type="transmembrane region" description="Helical" evidence="10">
    <location>
        <begin position="201"/>
        <end position="225"/>
    </location>
</feature>
<dbReference type="SUPFAM" id="SSF81340">
    <property type="entry name" value="Clc chloride channel"/>
    <property type="match status" value="1"/>
</dbReference>
<protein>
    <submittedName>
        <fullName evidence="11">Chloride channel protein</fullName>
    </submittedName>
</protein>
<keyword evidence="12" id="KW-1185">Reference proteome</keyword>
<evidence type="ECO:0000313" key="11">
    <source>
        <dbReference type="EMBL" id="QKV55272.1"/>
    </source>
</evidence>
<dbReference type="InterPro" id="IPR001807">
    <property type="entry name" value="ClC"/>
</dbReference>
<keyword evidence="8" id="KW-0868">Chloride</keyword>
<evidence type="ECO:0000256" key="9">
    <source>
        <dbReference type="ARBA" id="ARBA00023303"/>
    </source>
</evidence>
<evidence type="ECO:0000256" key="4">
    <source>
        <dbReference type="ARBA" id="ARBA00022989"/>
    </source>
</evidence>
<feature type="transmembrane region" description="Helical" evidence="10">
    <location>
        <begin position="365"/>
        <end position="392"/>
    </location>
</feature>
<feature type="transmembrane region" description="Helical" evidence="10">
    <location>
        <begin position="113"/>
        <end position="133"/>
    </location>
</feature>
<dbReference type="Proteomes" id="UP000509579">
    <property type="component" value="Plasmid unnamed1"/>
</dbReference>
<proteinExistence type="predicted"/>
<evidence type="ECO:0000256" key="1">
    <source>
        <dbReference type="ARBA" id="ARBA00004141"/>
    </source>
</evidence>
<organism evidence="11 12">
    <name type="scientific">Comamonas antarctica</name>
    <dbReference type="NCBI Taxonomy" id="2743470"/>
    <lineage>
        <taxon>Bacteria</taxon>
        <taxon>Pseudomonadati</taxon>
        <taxon>Pseudomonadota</taxon>
        <taxon>Betaproteobacteria</taxon>
        <taxon>Burkholderiales</taxon>
        <taxon>Comamonadaceae</taxon>
        <taxon>Comamonas</taxon>
    </lineage>
</organism>
<dbReference type="Gene3D" id="1.10.3080.10">
    <property type="entry name" value="Clc chloride channel"/>
    <property type="match status" value="1"/>
</dbReference>
<gene>
    <name evidence="11" type="ORF">HUK68_20265</name>
</gene>
<dbReference type="GO" id="GO:0005254">
    <property type="term" value="F:chloride channel activity"/>
    <property type="evidence" value="ECO:0007669"/>
    <property type="project" value="UniProtKB-KW"/>
</dbReference>
<dbReference type="KEGG" id="aant:HUK68_20265"/>
<dbReference type="PANTHER" id="PTHR43427">
    <property type="entry name" value="CHLORIDE CHANNEL PROTEIN CLC-E"/>
    <property type="match status" value="1"/>
</dbReference>
<feature type="transmembrane region" description="Helical" evidence="10">
    <location>
        <begin position="321"/>
        <end position="344"/>
    </location>
</feature>
<keyword evidence="7" id="KW-0869">Chloride channel</keyword>
<dbReference type="PRINTS" id="PR00762">
    <property type="entry name" value="CLCHANNEL"/>
</dbReference>
<dbReference type="EMBL" id="CP054841">
    <property type="protein sequence ID" value="QKV55272.1"/>
    <property type="molecule type" value="Genomic_DNA"/>
</dbReference>
<feature type="transmembrane region" description="Helical" evidence="10">
    <location>
        <begin position="21"/>
        <end position="44"/>
    </location>
</feature>
<evidence type="ECO:0000256" key="3">
    <source>
        <dbReference type="ARBA" id="ARBA00022692"/>
    </source>
</evidence>
<evidence type="ECO:0000256" key="2">
    <source>
        <dbReference type="ARBA" id="ARBA00022448"/>
    </source>
</evidence>
<keyword evidence="5" id="KW-0406">Ion transport</keyword>
<dbReference type="InterPro" id="IPR050368">
    <property type="entry name" value="ClC-type_chloride_channel"/>
</dbReference>
<accession>A0A6N1XB09</accession>
<dbReference type="InterPro" id="IPR014743">
    <property type="entry name" value="Cl-channel_core"/>
</dbReference>
<sequence length="449" mass="47038">MHQEPDFLQNLHKELRDGRRWLDRAIVLAYAVAAGLCVVAFTLMADTAFELFLHIYGFQGGWLVLFWMPAVTAAAVWLTRRWAPGAAGSGIPQVVVALDPALDTSLRARFVSLWLSFAKMTLSTLGFAAGLSIGREGPSVQVAAGVMHHARRWLGPKSGISSHALLVAGGAAGIAAAFNAPLAGVVFAIEELSRKLESRSSGLIIAAIVLAGLMGVSAFGNLSYFGRIQVPKLSWDALLPGLCVTLACGVLGGLFAKLLAQSLTAAPERLNRWRARFPIRFAAAGALAVAVIGLATGGATFGAGSEAVKHMLVGQADVPELYVTLKFIATWLSAWVGIPGGIFAPSLSIGAGVGHNVAELMGPQIAPALIAMGMAAFLAAVTQAPLTAFIIVMEMVDGHAMVLSLMASAMLASLVSRMLARPLYETLAMYMLSTLPAPAKEVREQKTGG</sequence>
<feature type="transmembrane region" description="Helical" evidence="10">
    <location>
        <begin position="398"/>
        <end position="420"/>
    </location>
</feature>
<reference evidence="11 12" key="1">
    <citation type="submission" date="2020-06" db="EMBL/GenBank/DDBJ databases">
        <title>Acidovorax antarctica sp. nov., isolated from Corinth ice sheet soil, Antarctic Fields Peninsula.</title>
        <authorList>
            <person name="Xu Q."/>
            <person name="Peng F."/>
        </authorList>
    </citation>
    <scope>NUCLEOTIDE SEQUENCE [LARGE SCALE GENOMIC DNA]</scope>
    <source>
        <strain evidence="11 12">16-35-5</strain>
        <plasmid evidence="11 12">unnamed1</plasmid>
    </source>
</reference>
<feature type="transmembrane region" description="Helical" evidence="10">
    <location>
        <begin position="56"/>
        <end position="78"/>
    </location>
</feature>
<dbReference type="PANTHER" id="PTHR43427:SF6">
    <property type="entry name" value="CHLORIDE CHANNEL PROTEIN CLC-E"/>
    <property type="match status" value="1"/>
</dbReference>
<evidence type="ECO:0000313" key="12">
    <source>
        <dbReference type="Proteomes" id="UP000509579"/>
    </source>
</evidence>
<feature type="transmembrane region" description="Helical" evidence="10">
    <location>
        <begin position="281"/>
        <end position="301"/>
    </location>
</feature>
<dbReference type="RefSeq" id="WP_175506061.1">
    <property type="nucleotide sequence ID" value="NZ_CAURQT010000026.1"/>
</dbReference>
<dbReference type="GO" id="GO:0034707">
    <property type="term" value="C:chloride channel complex"/>
    <property type="evidence" value="ECO:0007669"/>
    <property type="project" value="UniProtKB-KW"/>
</dbReference>
<keyword evidence="9" id="KW-0407">Ion channel</keyword>
<keyword evidence="6 10" id="KW-0472">Membrane</keyword>
<feature type="transmembrane region" description="Helical" evidence="10">
    <location>
        <begin position="237"/>
        <end position="260"/>
    </location>
</feature>
<comment type="subcellular location">
    <subcellularLocation>
        <location evidence="1">Membrane</location>
        <topology evidence="1">Multi-pass membrane protein</topology>
    </subcellularLocation>
</comment>
<dbReference type="CDD" id="cd01034">
    <property type="entry name" value="EriC_like"/>
    <property type="match status" value="1"/>
</dbReference>
<geneLocation type="plasmid" evidence="11 12">
    <name>unnamed1</name>
</geneLocation>
<feature type="transmembrane region" description="Helical" evidence="10">
    <location>
        <begin position="164"/>
        <end position="189"/>
    </location>
</feature>
<dbReference type="Pfam" id="PF00654">
    <property type="entry name" value="Voltage_CLC"/>
    <property type="match status" value="1"/>
</dbReference>
<evidence type="ECO:0000256" key="8">
    <source>
        <dbReference type="ARBA" id="ARBA00023214"/>
    </source>
</evidence>
<keyword evidence="2" id="KW-0813">Transport</keyword>
<evidence type="ECO:0000256" key="5">
    <source>
        <dbReference type="ARBA" id="ARBA00023065"/>
    </source>
</evidence>
<name>A0A6N1XB09_9BURK</name>